<accession>A0A8T1WT07</accession>
<dbReference type="Proteomes" id="UP000693981">
    <property type="component" value="Unassembled WGS sequence"/>
</dbReference>
<evidence type="ECO:0000313" key="2">
    <source>
        <dbReference type="Proteomes" id="UP000693981"/>
    </source>
</evidence>
<keyword evidence="2" id="KW-1185">Reference proteome</keyword>
<gene>
    <name evidence="1" type="ORF">PHYBOEH_001968</name>
</gene>
<dbReference type="AlphaFoldDB" id="A0A8T1WT07"/>
<proteinExistence type="predicted"/>
<sequence length="115" mass="12830">MSAGTCSAAAKSQLDPAPLSPEELEILSRLLPRPTSEQSVASGELRAPLHIPCQMKAFPYLQEFVAEIQHHGVPNFEVVPENCNRRQMLHFTGFVISPTWTGFELRDLVMANLER</sequence>
<name>A0A8T1WT07_9STRA</name>
<evidence type="ECO:0000313" key="1">
    <source>
        <dbReference type="EMBL" id="KAG7396635.1"/>
    </source>
</evidence>
<protein>
    <submittedName>
        <fullName evidence="1">Uncharacterized protein</fullName>
    </submittedName>
</protein>
<organism evidence="1 2">
    <name type="scientific">Phytophthora boehmeriae</name>
    <dbReference type="NCBI Taxonomy" id="109152"/>
    <lineage>
        <taxon>Eukaryota</taxon>
        <taxon>Sar</taxon>
        <taxon>Stramenopiles</taxon>
        <taxon>Oomycota</taxon>
        <taxon>Peronosporomycetes</taxon>
        <taxon>Peronosporales</taxon>
        <taxon>Peronosporaceae</taxon>
        <taxon>Phytophthora</taxon>
    </lineage>
</organism>
<dbReference type="EMBL" id="JAGDFL010000146">
    <property type="protein sequence ID" value="KAG7396635.1"/>
    <property type="molecule type" value="Genomic_DNA"/>
</dbReference>
<reference evidence="1" key="1">
    <citation type="submission" date="2021-02" db="EMBL/GenBank/DDBJ databases">
        <authorList>
            <person name="Palmer J.M."/>
        </authorList>
    </citation>
    <scope>NUCLEOTIDE SEQUENCE</scope>
    <source>
        <strain evidence="1">SCRP23</strain>
    </source>
</reference>
<dbReference type="OrthoDB" id="92699at2759"/>
<comment type="caution">
    <text evidence="1">The sequence shown here is derived from an EMBL/GenBank/DDBJ whole genome shotgun (WGS) entry which is preliminary data.</text>
</comment>